<evidence type="ECO:0000313" key="3">
    <source>
        <dbReference type="Proteomes" id="UP001341840"/>
    </source>
</evidence>
<keyword evidence="3" id="KW-1185">Reference proteome</keyword>
<accession>A0ABU6VZM2</accession>
<feature type="non-terminal residue" evidence="2">
    <location>
        <position position="1"/>
    </location>
</feature>
<proteinExistence type="predicted"/>
<reference evidence="2 3" key="1">
    <citation type="journal article" date="2023" name="Plants (Basel)">
        <title>Bridging the Gap: Combining Genomics and Transcriptomics Approaches to Understand Stylosanthes scabra, an Orphan Legume from the Brazilian Caatinga.</title>
        <authorList>
            <person name="Ferreira-Neto J.R.C."/>
            <person name="da Silva M.D."/>
            <person name="Binneck E."/>
            <person name="de Melo N.F."/>
            <person name="da Silva R.H."/>
            <person name="de Melo A.L.T.M."/>
            <person name="Pandolfi V."/>
            <person name="Bustamante F.O."/>
            <person name="Brasileiro-Vidal A.C."/>
            <person name="Benko-Iseppon A.M."/>
        </authorList>
    </citation>
    <scope>NUCLEOTIDE SEQUENCE [LARGE SCALE GENOMIC DNA]</scope>
    <source>
        <tissue evidence="2">Leaves</tissue>
    </source>
</reference>
<sequence>ARLEIRTSLDTRCAPRMPRQLSKLEPVPEKSDNIRSENPQPMDSHYGQSAKPTVSILVGS</sequence>
<feature type="non-terminal residue" evidence="2">
    <location>
        <position position="60"/>
    </location>
</feature>
<feature type="compositionally biased region" description="Basic and acidic residues" evidence="1">
    <location>
        <begin position="26"/>
        <end position="35"/>
    </location>
</feature>
<gene>
    <name evidence="2" type="ORF">PIB30_107047</name>
</gene>
<feature type="compositionally biased region" description="Polar residues" evidence="1">
    <location>
        <begin position="36"/>
        <end position="52"/>
    </location>
</feature>
<comment type="caution">
    <text evidence="2">The sequence shown here is derived from an EMBL/GenBank/DDBJ whole genome shotgun (WGS) entry which is preliminary data.</text>
</comment>
<evidence type="ECO:0000256" key="1">
    <source>
        <dbReference type="SAM" id="MobiDB-lite"/>
    </source>
</evidence>
<dbReference type="EMBL" id="JASCZI010155455">
    <property type="protein sequence ID" value="MED6178377.1"/>
    <property type="molecule type" value="Genomic_DNA"/>
</dbReference>
<dbReference type="Proteomes" id="UP001341840">
    <property type="component" value="Unassembled WGS sequence"/>
</dbReference>
<protein>
    <submittedName>
        <fullName evidence="2">Uncharacterized protein</fullName>
    </submittedName>
</protein>
<name>A0ABU6VZM2_9FABA</name>
<feature type="region of interest" description="Disordered" evidence="1">
    <location>
        <begin position="1"/>
        <end position="60"/>
    </location>
</feature>
<organism evidence="2 3">
    <name type="scientific">Stylosanthes scabra</name>
    <dbReference type="NCBI Taxonomy" id="79078"/>
    <lineage>
        <taxon>Eukaryota</taxon>
        <taxon>Viridiplantae</taxon>
        <taxon>Streptophyta</taxon>
        <taxon>Embryophyta</taxon>
        <taxon>Tracheophyta</taxon>
        <taxon>Spermatophyta</taxon>
        <taxon>Magnoliopsida</taxon>
        <taxon>eudicotyledons</taxon>
        <taxon>Gunneridae</taxon>
        <taxon>Pentapetalae</taxon>
        <taxon>rosids</taxon>
        <taxon>fabids</taxon>
        <taxon>Fabales</taxon>
        <taxon>Fabaceae</taxon>
        <taxon>Papilionoideae</taxon>
        <taxon>50 kb inversion clade</taxon>
        <taxon>dalbergioids sensu lato</taxon>
        <taxon>Dalbergieae</taxon>
        <taxon>Pterocarpus clade</taxon>
        <taxon>Stylosanthes</taxon>
    </lineage>
</organism>
<evidence type="ECO:0000313" key="2">
    <source>
        <dbReference type="EMBL" id="MED6178377.1"/>
    </source>
</evidence>